<proteinExistence type="predicted"/>
<dbReference type="PROSITE" id="PS51272">
    <property type="entry name" value="SLH"/>
    <property type="match status" value="3"/>
</dbReference>
<evidence type="ECO:0000313" key="4">
    <source>
        <dbReference type="EMBL" id="MBC8540602.1"/>
    </source>
</evidence>
<dbReference type="AlphaFoldDB" id="A0A926HUH9"/>
<evidence type="ECO:0000256" key="2">
    <source>
        <dbReference type="SAM" id="SignalP"/>
    </source>
</evidence>
<dbReference type="InterPro" id="IPR001119">
    <property type="entry name" value="SLH_dom"/>
</dbReference>
<reference evidence="4" key="1">
    <citation type="submission" date="2020-08" db="EMBL/GenBank/DDBJ databases">
        <title>Genome public.</title>
        <authorList>
            <person name="Liu C."/>
            <person name="Sun Q."/>
        </authorList>
    </citation>
    <scope>NUCLEOTIDE SEQUENCE</scope>
    <source>
        <strain evidence="4">H8</strain>
    </source>
</reference>
<dbReference type="Gene3D" id="3.30.830.10">
    <property type="entry name" value="Metalloenzyme, LuxS/M16 peptidase-like"/>
    <property type="match status" value="4"/>
</dbReference>
<dbReference type="Pfam" id="PF22516">
    <property type="entry name" value="PreP_C"/>
    <property type="match status" value="1"/>
</dbReference>
<keyword evidence="5" id="KW-1185">Reference proteome</keyword>
<keyword evidence="2" id="KW-0732">Signal</keyword>
<dbReference type="EMBL" id="JACRSU010000002">
    <property type="protein sequence ID" value="MBC8540602.1"/>
    <property type="molecule type" value="Genomic_DNA"/>
</dbReference>
<feature type="domain" description="SLH" evidence="3">
    <location>
        <begin position="930"/>
        <end position="998"/>
    </location>
</feature>
<feature type="domain" description="SLH" evidence="3">
    <location>
        <begin position="999"/>
        <end position="1058"/>
    </location>
</feature>
<dbReference type="Proteomes" id="UP000611762">
    <property type="component" value="Unassembled WGS sequence"/>
</dbReference>
<gene>
    <name evidence="4" type="ORF">H8698_06395</name>
</gene>
<dbReference type="Pfam" id="PF00675">
    <property type="entry name" value="Peptidase_M16"/>
    <property type="match status" value="1"/>
</dbReference>
<dbReference type="Pfam" id="PF00395">
    <property type="entry name" value="SLH"/>
    <property type="match status" value="3"/>
</dbReference>
<protein>
    <submittedName>
        <fullName evidence="4">S-layer homology domain-containing protein</fullName>
    </submittedName>
</protein>
<name>A0A926HUH9_9FIRM</name>
<feature type="chain" id="PRO_5036804729" evidence="2">
    <location>
        <begin position="25"/>
        <end position="1142"/>
    </location>
</feature>
<sequence>MVKKIWTLIAAAILLFNMQCVAFADEGYAQTGFTLVSQQYIENLSGTAYYFKHIKTGAEVVYVDNGAEKREFSIGFKTPPKDNKGANHVLEHSLLCGSEKYPVKNIMSYLNANALAEEINAYTSDDCTYYTVKTKNETEYYNLMDVYLNGIFHPLLLTEENIFRQQGIRKEYQDGAVQYNGVVYNELRIKSLESSENSVNFLADKLYTALYGETTPAFNSGGTVEDIKDLTYEDLLRVYHTYYTPSNSMTCLVGKQDILKSLSLLNKFFNDSVQKNISIAFPDTKQTPAEPICEFNITGNTKTVDIGFMSSGVPMHSVKEVYARDILFNLVMAKMDEVNSKNYVSGGNTGGISNLALLVSEVPIEQKDEMIAHYKTILSDFETQGISKDDLNSKIDSYIEERKNPYGYSTELNVFNGLVYTQDPFSWLEMTEIADWLKGNPDYFNTVLETYFTKNPYSVIVVSGNGAKVPVSDTITATAEELEQIRQDTEDFNAWVNAPEDPEAVARIPSLTLDEVDQTPDLLQAQEEKINQISYFSTVIEDRETDSASLFFDIGLKGESLNELQLMNGFLNYQLQKSGLDGIYFELCGLENAKDDSVVRPMLCVGMNAPSGEMESKLNLAMEFLLGDKLWNEEDFKEYLKNAADDILKNGYRDPYFVSYELMQSAQSMGKRFNSVTRGSIGQGSLAYFRYLKQAELSPEETNRRFETVKTLANRILSCAPFAEYVGSQSGSQQFKATVAARFGEMKAGSIMEWKLPVGYPSAATITTLDDADHFMLAGFLTEGGYAFSGKMNIMTKVVASKYLYPVMRGQYGVYGAGMNVDGTTLVCAVAGLKDIDLAVQVWSGMGNFLRNLEMTQKELDGMIVSAINEFDEWEANTENGAFLALSGKTAEDIKQVRSEMLSTTVEDVKSYADFVDDMAAQNRIFAVLGKDAADKAKFEFPYYADAKTLTVSPRLKRNAGGYMTGKTENTFQPDAPITRAETAAIFSRLMADQRPPEEKNYFQDVADSDWFSNAVASVTEKGVLNGYGDGSFCPDKNITRAEFAAAASKFLFGTVNKGNTQFADVSETHWAYNAISKMADSGLLNGYDGGMFMPDQPITRAEAVTVMNKMLGKAPDSESNNPFSDLLPIHWAYADILAAIQ</sequence>
<feature type="signal peptide" evidence="2">
    <location>
        <begin position="1"/>
        <end position="24"/>
    </location>
</feature>
<evidence type="ECO:0000259" key="3">
    <source>
        <dbReference type="PROSITE" id="PS51272"/>
    </source>
</evidence>
<keyword evidence="1" id="KW-0677">Repeat</keyword>
<dbReference type="PANTHER" id="PTHR43016">
    <property type="entry name" value="PRESEQUENCE PROTEASE"/>
    <property type="match status" value="1"/>
</dbReference>
<dbReference type="GO" id="GO:0006508">
    <property type="term" value="P:proteolysis"/>
    <property type="evidence" value="ECO:0007669"/>
    <property type="project" value="InterPro"/>
</dbReference>
<evidence type="ECO:0000256" key="1">
    <source>
        <dbReference type="ARBA" id="ARBA00022737"/>
    </source>
</evidence>
<dbReference type="InterPro" id="IPR011765">
    <property type="entry name" value="Pept_M16_N"/>
</dbReference>
<feature type="domain" description="SLH" evidence="3">
    <location>
        <begin position="1059"/>
        <end position="1122"/>
    </location>
</feature>
<dbReference type="InterPro" id="IPR055130">
    <property type="entry name" value="PreP_C"/>
</dbReference>
<dbReference type="SMART" id="SM01264">
    <property type="entry name" value="M16C_associated"/>
    <property type="match status" value="1"/>
</dbReference>
<accession>A0A926HUH9</accession>
<dbReference type="InterPro" id="IPR011249">
    <property type="entry name" value="Metalloenz_LuxS/M16"/>
</dbReference>
<dbReference type="InterPro" id="IPR013578">
    <property type="entry name" value="Peptidase_M16C_assoc"/>
</dbReference>
<dbReference type="PANTHER" id="PTHR43016:SF13">
    <property type="entry name" value="PRESEQUENCE PROTEASE, MITOCHONDRIAL"/>
    <property type="match status" value="1"/>
</dbReference>
<dbReference type="GO" id="GO:0046872">
    <property type="term" value="F:metal ion binding"/>
    <property type="evidence" value="ECO:0007669"/>
    <property type="project" value="InterPro"/>
</dbReference>
<organism evidence="4 5">
    <name type="scientific">Congzhengia minquanensis</name>
    <dbReference type="NCBI Taxonomy" id="2763657"/>
    <lineage>
        <taxon>Bacteria</taxon>
        <taxon>Bacillati</taxon>
        <taxon>Bacillota</taxon>
        <taxon>Clostridia</taxon>
        <taxon>Eubacteriales</taxon>
        <taxon>Oscillospiraceae</taxon>
        <taxon>Congzhengia</taxon>
    </lineage>
</organism>
<dbReference type="Pfam" id="PF05193">
    <property type="entry name" value="Peptidase_M16_C"/>
    <property type="match status" value="1"/>
</dbReference>
<dbReference type="InterPro" id="IPR007863">
    <property type="entry name" value="Peptidase_M16_C"/>
</dbReference>
<dbReference type="RefSeq" id="WP_249311770.1">
    <property type="nucleotide sequence ID" value="NZ_JACRSU010000002.1"/>
</dbReference>
<dbReference type="SUPFAM" id="SSF63411">
    <property type="entry name" value="LuxS/MPP-like metallohydrolase"/>
    <property type="match status" value="3"/>
</dbReference>
<evidence type="ECO:0000313" key="5">
    <source>
        <dbReference type="Proteomes" id="UP000611762"/>
    </source>
</evidence>
<comment type="caution">
    <text evidence="4">The sequence shown here is derived from an EMBL/GenBank/DDBJ whole genome shotgun (WGS) entry which is preliminary data.</text>
</comment>